<dbReference type="AlphaFoldDB" id="A0A835F4I9"/>
<name>A0A835F4I9_9POAL</name>
<sequence length="180" mass="21171">MAWRKNQSVRDDLQNDNWTRGILRRLDTVDEIAEFITLASKVQSVQLNNSQGHIKWRWTANGVYSAKSAYKAQLFGAYYTFDAQAIWSARVEGKHRFFAWTTTQCSMEEWWNSSLERCDRNMKKKVASLMIYTACNIWRERNRRIFEAKSAMPMRVVTMIKDEARLCYQACGGEELFPFP</sequence>
<dbReference type="Proteomes" id="UP000636709">
    <property type="component" value="Unassembled WGS sequence"/>
</dbReference>
<proteinExistence type="predicted"/>
<gene>
    <name evidence="1" type="ORF">HU200_018669</name>
</gene>
<keyword evidence="2" id="KW-1185">Reference proteome</keyword>
<protein>
    <recommendedName>
        <fullName evidence="3">Reverse transcriptase zinc-binding domain-containing protein</fullName>
    </recommendedName>
</protein>
<accession>A0A835F4I9</accession>
<organism evidence="1 2">
    <name type="scientific">Digitaria exilis</name>
    <dbReference type="NCBI Taxonomy" id="1010633"/>
    <lineage>
        <taxon>Eukaryota</taxon>
        <taxon>Viridiplantae</taxon>
        <taxon>Streptophyta</taxon>
        <taxon>Embryophyta</taxon>
        <taxon>Tracheophyta</taxon>
        <taxon>Spermatophyta</taxon>
        <taxon>Magnoliopsida</taxon>
        <taxon>Liliopsida</taxon>
        <taxon>Poales</taxon>
        <taxon>Poaceae</taxon>
        <taxon>PACMAD clade</taxon>
        <taxon>Panicoideae</taxon>
        <taxon>Panicodae</taxon>
        <taxon>Paniceae</taxon>
        <taxon>Anthephorinae</taxon>
        <taxon>Digitaria</taxon>
    </lineage>
</organism>
<reference evidence="1" key="1">
    <citation type="submission" date="2020-07" db="EMBL/GenBank/DDBJ databases">
        <title>Genome sequence and genetic diversity analysis of an under-domesticated orphan crop, white fonio (Digitaria exilis).</title>
        <authorList>
            <person name="Bennetzen J.L."/>
            <person name="Chen S."/>
            <person name="Ma X."/>
            <person name="Wang X."/>
            <person name="Yssel A.E.J."/>
            <person name="Chaluvadi S.R."/>
            <person name="Johnson M."/>
            <person name="Gangashetty P."/>
            <person name="Hamidou F."/>
            <person name="Sanogo M.D."/>
            <person name="Zwaenepoel A."/>
            <person name="Wallace J."/>
            <person name="Van De Peer Y."/>
            <person name="Van Deynze A."/>
        </authorList>
    </citation>
    <scope>NUCLEOTIDE SEQUENCE</scope>
    <source>
        <tissue evidence="1">Leaves</tissue>
    </source>
</reference>
<evidence type="ECO:0000313" key="2">
    <source>
        <dbReference type="Proteomes" id="UP000636709"/>
    </source>
</evidence>
<evidence type="ECO:0008006" key="3">
    <source>
        <dbReference type="Google" id="ProtNLM"/>
    </source>
</evidence>
<comment type="caution">
    <text evidence="1">The sequence shown here is derived from an EMBL/GenBank/DDBJ whole genome shotgun (WGS) entry which is preliminary data.</text>
</comment>
<dbReference type="EMBL" id="JACEFO010001629">
    <property type="protein sequence ID" value="KAF8728090.1"/>
    <property type="molecule type" value="Genomic_DNA"/>
</dbReference>
<evidence type="ECO:0000313" key="1">
    <source>
        <dbReference type="EMBL" id="KAF8728090.1"/>
    </source>
</evidence>